<feature type="transmembrane region" description="Helical" evidence="1">
    <location>
        <begin position="12"/>
        <end position="32"/>
    </location>
</feature>
<dbReference type="RefSeq" id="WP_110563639.1">
    <property type="nucleotide sequence ID" value="NZ_PYBV01000014.1"/>
</dbReference>
<gene>
    <name evidence="2" type="ORF">C7C45_11630</name>
</gene>
<dbReference type="EMBL" id="PYBV01000014">
    <property type="protein sequence ID" value="PYC71065.1"/>
    <property type="molecule type" value="Genomic_DNA"/>
</dbReference>
<evidence type="ECO:0000313" key="3">
    <source>
        <dbReference type="Proteomes" id="UP000248333"/>
    </source>
</evidence>
<feature type="transmembrane region" description="Helical" evidence="1">
    <location>
        <begin position="161"/>
        <end position="179"/>
    </location>
</feature>
<feature type="transmembrane region" description="Helical" evidence="1">
    <location>
        <begin position="105"/>
        <end position="121"/>
    </location>
</feature>
<dbReference type="InterPro" id="IPR009339">
    <property type="entry name" value="DUF998"/>
</dbReference>
<feature type="transmembrane region" description="Helical" evidence="1">
    <location>
        <begin position="127"/>
        <end position="149"/>
    </location>
</feature>
<proteinExistence type="predicted"/>
<sequence>MNLNGTGRVGALCWVAAAPIFLVASLVTGLRWREPTYSWAIHNISDLGNARCVIWDSSRPRYVCSPWHPLMNAATLATAVLLATGLLLTWRILGRGAVVRSAQTLLLLATGGYALAALYPADIDENLHVLGAFLIMGLGNVGLFLAGLAPRTTTLGRWRPLTLTAGFIALTGTVLFFAQQGVGIGVGGMERVAVLPFPLWACCLGVLLAETPAQVPAPVSVTDHNSMIGER</sequence>
<dbReference type="AlphaFoldDB" id="A0A318NKC1"/>
<dbReference type="OrthoDB" id="5191116at2"/>
<accession>A0A318NKC1</accession>
<organism evidence="2 3">
    <name type="scientific">Micromonospora arborensis</name>
    <dbReference type="NCBI Taxonomy" id="2116518"/>
    <lineage>
        <taxon>Bacteria</taxon>
        <taxon>Bacillati</taxon>
        <taxon>Actinomycetota</taxon>
        <taxon>Actinomycetes</taxon>
        <taxon>Micromonosporales</taxon>
        <taxon>Micromonosporaceae</taxon>
        <taxon>Micromonospora</taxon>
    </lineage>
</organism>
<evidence type="ECO:0000256" key="1">
    <source>
        <dbReference type="SAM" id="Phobius"/>
    </source>
</evidence>
<keyword evidence="3" id="KW-1185">Reference proteome</keyword>
<dbReference type="Proteomes" id="UP000248333">
    <property type="component" value="Unassembled WGS sequence"/>
</dbReference>
<keyword evidence="1" id="KW-0812">Transmembrane</keyword>
<keyword evidence="1" id="KW-0472">Membrane</keyword>
<feature type="transmembrane region" description="Helical" evidence="1">
    <location>
        <begin position="70"/>
        <end position="93"/>
    </location>
</feature>
<evidence type="ECO:0000313" key="2">
    <source>
        <dbReference type="EMBL" id="PYC71065.1"/>
    </source>
</evidence>
<protein>
    <submittedName>
        <fullName evidence="2">DUF998 domain-containing protein</fullName>
    </submittedName>
</protein>
<comment type="caution">
    <text evidence="2">The sequence shown here is derived from an EMBL/GenBank/DDBJ whole genome shotgun (WGS) entry which is preliminary data.</text>
</comment>
<name>A0A318NKC1_9ACTN</name>
<reference evidence="2 3" key="1">
    <citation type="submission" date="2018-03" db="EMBL/GenBank/DDBJ databases">
        <title>Bioinformatic expansion and discovery of thiopeptide antibiotics.</title>
        <authorList>
            <person name="Schwalen C.J."/>
            <person name="Hudson G.A."/>
            <person name="Mitchell D.A."/>
        </authorList>
    </citation>
    <scope>NUCLEOTIDE SEQUENCE [LARGE SCALE GENOMIC DNA]</scope>
    <source>
        <strain evidence="2 3">NRRL 8041</strain>
    </source>
</reference>
<dbReference type="Pfam" id="PF06197">
    <property type="entry name" value="DUF998"/>
    <property type="match status" value="1"/>
</dbReference>
<feature type="transmembrane region" description="Helical" evidence="1">
    <location>
        <begin position="191"/>
        <end position="209"/>
    </location>
</feature>
<keyword evidence="1" id="KW-1133">Transmembrane helix</keyword>